<dbReference type="Pfam" id="PF01050">
    <property type="entry name" value="MannoseP_isomer"/>
    <property type="match status" value="1"/>
</dbReference>
<comment type="cofactor">
    <cofactor evidence="2">
        <name>Co(2+)</name>
        <dbReference type="ChEBI" id="CHEBI:48828"/>
    </cofactor>
</comment>
<evidence type="ECO:0000256" key="19">
    <source>
        <dbReference type="ARBA" id="ARBA00067387"/>
    </source>
</evidence>
<dbReference type="Pfam" id="PF00483">
    <property type="entry name" value="NTP_transferase"/>
    <property type="match status" value="1"/>
</dbReference>
<reference evidence="25" key="1">
    <citation type="submission" date="2016-10" db="EMBL/GenBank/DDBJ databases">
        <authorList>
            <person name="Varghese N."/>
            <person name="Submissions S."/>
        </authorList>
    </citation>
    <scope>NUCLEOTIDE SEQUENCE [LARGE SCALE GENOMIC DNA]</scope>
    <source>
        <strain evidence="25">JCM 21621</strain>
    </source>
</reference>
<dbReference type="PANTHER" id="PTHR46390:SF1">
    <property type="entry name" value="MANNOSE-1-PHOSPHATE GUANYLYLTRANSFERASE"/>
    <property type="match status" value="1"/>
</dbReference>
<evidence type="ECO:0000256" key="9">
    <source>
        <dbReference type="ARBA" id="ARBA00022679"/>
    </source>
</evidence>
<dbReference type="NCBIfam" id="TIGR01479">
    <property type="entry name" value="GMP_PMI"/>
    <property type="match status" value="1"/>
</dbReference>
<evidence type="ECO:0000256" key="20">
    <source>
        <dbReference type="RuleBase" id="RU004190"/>
    </source>
</evidence>
<keyword evidence="16" id="KW-0170">Cobalt</keyword>
<dbReference type="OrthoDB" id="9806359at2"/>
<keyword evidence="25" id="KW-1185">Reference proteome</keyword>
<evidence type="ECO:0000256" key="14">
    <source>
        <dbReference type="ARBA" id="ARBA00023235"/>
    </source>
</evidence>
<dbReference type="InterPro" id="IPR014710">
    <property type="entry name" value="RmlC-like_jellyroll"/>
</dbReference>
<comment type="catalytic activity">
    <reaction evidence="1">
        <text>D-mannose 6-phosphate = D-fructose 6-phosphate</text>
        <dbReference type="Rhea" id="RHEA:12356"/>
        <dbReference type="ChEBI" id="CHEBI:58735"/>
        <dbReference type="ChEBI" id="CHEBI:61527"/>
        <dbReference type="EC" id="5.3.1.8"/>
    </reaction>
</comment>
<dbReference type="STRING" id="198616.SAMN05216193_11258"/>
<evidence type="ECO:0000259" key="22">
    <source>
        <dbReference type="Pfam" id="PF01050"/>
    </source>
</evidence>
<dbReference type="CDD" id="cd02213">
    <property type="entry name" value="cupin_PMI_typeII_C"/>
    <property type="match status" value="1"/>
</dbReference>
<comment type="catalytic activity">
    <reaction evidence="17">
        <text>alpha-D-mannose 1-phosphate + GTP + H(+) = GDP-alpha-D-mannose + diphosphate</text>
        <dbReference type="Rhea" id="RHEA:15229"/>
        <dbReference type="ChEBI" id="CHEBI:15378"/>
        <dbReference type="ChEBI" id="CHEBI:33019"/>
        <dbReference type="ChEBI" id="CHEBI:37565"/>
        <dbReference type="ChEBI" id="CHEBI:57527"/>
        <dbReference type="ChEBI" id="CHEBI:58409"/>
        <dbReference type="EC" id="2.7.7.13"/>
    </reaction>
</comment>
<accession>A0A1H0K693</accession>
<dbReference type="SUPFAM" id="SSF53448">
    <property type="entry name" value="Nucleotide-diphospho-sugar transferases"/>
    <property type="match status" value="1"/>
</dbReference>
<dbReference type="FunFam" id="3.90.550.10:FF:000046">
    <property type="entry name" value="Mannose-1-phosphate guanylyltransferase (GDP)"/>
    <property type="match status" value="1"/>
</dbReference>
<evidence type="ECO:0000313" key="24">
    <source>
        <dbReference type="EMBL" id="SDO51377.1"/>
    </source>
</evidence>
<dbReference type="InterPro" id="IPR011051">
    <property type="entry name" value="RmlC_Cupin_sf"/>
</dbReference>
<keyword evidence="10 24" id="KW-0548">Nucleotidyltransferase</keyword>
<evidence type="ECO:0000256" key="3">
    <source>
        <dbReference type="ARBA" id="ARBA00004666"/>
    </source>
</evidence>
<dbReference type="InterPro" id="IPR051161">
    <property type="entry name" value="Mannose-6P_isomerase_type2"/>
</dbReference>
<evidence type="ECO:0000313" key="25">
    <source>
        <dbReference type="Proteomes" id="UP000242957"/>
    </source>
</evidence>
<dbReference type="GO" id="GO:0004475">
    <property type="term" value="F:mannose-1-phosphate guanylyltransferase (GTP) activity"/>
    <property type="evidence" value="ECO:0007669"/>
    <property type="project" value="UniProtKB-EC"/>
</dbReference>
<feature type="domain" description="Nucleotidyl transferase" evidence="21">
    <location>
        <begin position="4"/>
        <end position="288"/>
    </location>
</feature>
<gene>
    <name evidence="24" type="ORF">SAMN05216193_11258</name>
</gene>
<evidence type="ECO:0000256" key="1">
    <source>
        <dbReference type="ARBA" id="ARBA00000757"/>
    </source>
</evidence>
<feature type="domain" description="MannoseP isomerase/GMP-like beta-helix" evidence="23">
    <location>
        <begin position="305"/>
        <end position="353"/>
    </location>
</feature>
<dbReference type="PANTHER" id="PTHR46390">
    <property type="entry name" value="MANNOSE-1-PHOSPHATE GUANYLYLTRANSFERASE"/>
    <property type="match status" value="1"/>
</dbReference>
<comment type="function">
    <text evidence="18">Produces a precursor for alginate polymerization. The alginate layer provides a protective barrier against host immune defenses and antibiotics.</text>
</comment>
<keyword evidence="13" id="KW-0342">GTP-binding</keyword>
<dbReference type="CDD" id="cd02509">
    <property type="entry name" value="GDP-M1P_Guanylyltransferase"/>
    <property type="match status" value="1"/>
</dbReference>
<keyword evidence="15" id="KW-0511">Multifunctional enzyme</keyword>
<dbReference type="RefSeq" id="WP_084311714.1">
    <property type="nucleotide sequence ID" value="NZ_FNIJ01000012.1"/>
</dbReference>
<dbReference type="InterPro" id="IPR049577">
    <property type="entry name" value="GMPP_N"/>
</dbReference>
<sequence>MLFPVIICGGAGSRLWPVSREAHPKPFMPLPDGQNLLQKTLQRALDLDGVSEVLTVTNRELFFKTEDEYRAINGQHCYLSYVLEPFGRNTAAAVASAAIHLKQVHGPEAVMLVLPADHLIQNTNAFATAVSNAVKLARNGWLVTFGVQPQYPETGFGYIESSTESLDGGLKVKRFVEKPDLATAQEYMQAGNYFWNSGMFCFQVSTLLEEMETYAPEVSSAVESTVANSRLSEGKQHRCLPLDAEHFEKVPDISIDYALMERSNKVATVPCDLGWSDIGSWTAMAELTGADSNGNRCEGEVLTHSANNNYVHSPDRLAALIGVQNLIVVDTPDALLISHKEHCQEVKQIVAQLKKKGHNAHLLHRTVHRPWGTYTTLEEGERFKIKRIVVKPGASLSLQMHHHRSEHWTVVSGMAKVTNGDSSFLLNTNESTFIPAGHQHRLENPGVINLVLIEVQSGDYLGEDDIVRLEDNYGRAPC</sequence>
<feature type="domain" description="Mannose-6-phosphate isomerase type II C-terminal" evidence="22">
    <location>
        <begin position="357"/>
        <end position="471"/>
    </location>
</feature>
<keyword evidence="11" id="KW-0547">Nucleotide-binding</keyword>
<keyword evidence="12" id="KW-0016">Alginate biosynthesis</keyword>
<dbReference type="InterPro" id="IPR054566">
    <property type="entry name" value="ManC/GMP-like_b-helix"/>
</dbReference>
<organism evidence="24 25">
    <name type="scientific">Pseudomonas jinjuensis</name>
    <dbReference type="NCBI Taxonomy" id="198616"/>
    <lineage>
        <taxon>Bacteria</taxon>
        <taxon>Pseudomonadati</taxon>
        <taxon>Pseudomonadota</taxon>
        <taxon>Gammaproteobacteria</taxon>
        <taxon>Pseudomonadales</taxon>
        <taxon>Pseudomonadaceae</taxon>
        <taxon>Pseudomonas</taxon>
    </lineage>
</organism>
<dbReference type="EC" id="2.7.7.13" evidence="8"/>
<dbReference type="FunFam" id="2.60.120.10:FF:000032">
    <property type="entry name" value="Mannose-1-phosphate guanylyltransferase/mannose-6-phosphate isomerase"/>
    <property type="match status" value="1"/>
</dbReference>
<protein>
    <recommendedName>
        <fullName evidence="19">Alginate biosynthesis protein AlgA</fullName>
        <ecNumber evidence="8">2.7.7.13</ecNumber>
        <ecNumber evidence="7">5.3.1.8</ecNumber>
    </recommendedName>
</protein>
<dbReference type="UniPathway" id="UPA00126">
    <property type="reaction ID" value="UER00930"/>
</dbReference>
<dbReference type="Pfam" id="PF22640">
    <property type="entry name" value="ManC_GMP_beta-helix"/>
    <property type="match status" value="1"/>
</dbReference>
<dbReference type="GO" id="GO:0042121">
    <property type="term" value="P:alginic acid biosynthetic process"/>
    <property type="evidence" value="ECO:0007669"/>
    <property type="project" value="UniProtKB-KW"/>
</dbReference>
<dbReference type="GO" id="GO:0004476">
    <property type="term" value="F:mannose-6-phosphate isomerase activity"/>
    <property type="evidence" value="ECO:0007669"/>
    <property type="project" value="UniProtKB-EC"/>
</dbReference>
<comment type="subunit">
    <text evidence="6">Monomer.</text>
</comment>
<comment type="pathway">
    <text evidence="3">Nucleotide-sugar biosynthesis; GDP-alpha-D-mannose biosynthesis; alpha-D-mannose 1-phosphate from D-fructose 6-phosphate: step 1/2.</text>
</comment>
<evidence type="ECO:0000256" key="4">
    <source>
        <dbReference type="ARBA" id="ARBA00004823"/>
    </source>
</evidence>
<name>A0A1H0K693_9PSED</name>
<proteinExistence type="inferred from homology"/>
<evidence type="ECO:0000256" key="15">
    <source>
        <dbReference type="ARBA" id="ARBA00023268"/>
    </source>
</evidence>
<dbReference type="GO" id="GO:0005525">
    <property type="term" value="F:GTP binding"/>
    <property type="evidence" value="ECO:0007669"/>
    <property type="project" value="UniProtKB-KW"/>
</dbReference>
<keyword evidence="14" id="KW-0413">Isomerase</keyword>
<evidence type="ECO:0000256" key="13">
    <source>
        <dbReference type="ARBA" id="ARBA00023134"/>
    </source>
</evidence>
<dbReference type="EMBL" id="FNIJ01000012">
    <property type="protein sequence ID" value="SDO51377.1"/>
    <property type="molecule type" value="Genomic_DNA"/>
</dbReference>
<dbReference type="InterPro" id="IPR001538">
    <property type="entry name" value="Man6P_isomerase-2_C"/>
</dbReference>
<evidence type="ECO:0000259" key="21">
    <source>
        <dbReference type="Pfam" id="PF00483"/>
    </source>
</evidence>
<evidence type="ECO:0000256" key="11">
    <source>
        <dbReference type="ARBA" id="ARBA00022741"/>
    </source>
</evidence>
<evidence type="ECO:0000256" key="2">
    <source>
        <dbReference type="ARBA" id="ARBA00001941"/>
    </source>
</evidence>
<evidence type="ECO:0000256" key="7">
    <source>
        <dbReference type="ARBA" id="ARBA00011956"/>
    </source>
</evidence>
<dbReference type="InterPro" id="IPR029044">
    <property type="entry name" value="Nucleotide-diphossugar_trans"/>
</dbReference>
<evidence type="ECO:0000256" key="18">
    <source>
        <dbReference type="ARBA" id="ARBA00057590"/>
    </source>
</evidence>
<dbReference type="Gene3D" id="2.60.120.10">
    <property type="entry name" value="Jelly Rolls"/>
    <property type="match status" value="1"/>
</dbReference>
<evidence type="ECO:0000256" key="8">
    <source>
        <dbReference type="ARBA" id="ARBA00012387"/>
    </source>
</evidence>
<evidence type="ECO:0000256" key="10">
    <source>
        <dbReference type="ARBA" id="ARBA00022695"/>
    </source>
</evidence>
<dbReference type="Gene3D" id="3.90.550.10">
    <property type="entry name" value="Spore Coat Polysaccharide Biosynthesis Protein SpsA, Chain A"/>
    <property type="match status" value="1"/>
</dbReference>
<evidence type="ECO:0000259" key="23">
    <source>
        <dbReference type="Pfam" id="PF22640"/>
    </source>
</evidence>
<evidence type="ECO:0000256" key="16">
    <source>
        <dbReference type="ARBA" id="ARBA00023285"/>
    </source>
</evidence>
<dbReference type="Proteomes" id="UP000242957">
    <property type="component" value="Unassembled WGS sequence"/>
</dbReference>
<evidence type="ECO:0000256" key="17">
    <source>
        <dbReference type="ARBA" id="ARBA00047343"/>
    </source>
</evidence>
<evidence type="ECO:0000256" key="6">
    <source>
        <dbReference type="ARBA" id="ARBA00011245"/>
    </source>
</evidence>
<comment type="pathway">
    <text evidence="4">Nucleotide-sugar biosynthesis; GDP-alpha-D-mannose biosynthesis; GDP-alpha-D-mannose from alpha-D-mannose 1-phosphate (GTP route): step 1/1.</text>
</comment>
<dbReference type="EC" id="5.3.1.8" evidence="7"/>
<evidence type="ECO:0000256" key="5">
    <source>
        <dbReference type="ARBA" id="ARBA00006115"/>
    </source>
</evidence>
<dbReference type="GO" id="GO:0009298">
    <property type="term" value="P:GDP-mannose biosynthetic process"/>
    <property type="evidence" value="ECO:0007669"/>
    <property type="project" value="UniProtKB-UniPathway"/>
</dbReference>
<comment type="similarity">
    <text evidence="5 20">Belongs to the mannose-6-phosphate isomerase type 2 family.</text>
</comment>
<dbReference type="SUPFAM" id="SSF51182">
    <property type="entry name" value="RmlC-like cupins"/>
    <property type="match status" value="1"/>
</dbReference>
<dbReference type="AlphaFoldDB" id="A0A1H0K693"/>
<evidence type="ECO:0000256" key="12">
    <source>
        <dbReference type="ARBA" id="ARBA00022841"/>
    </source>
</evidence>
<dbReference type="InterPro" id="IPR005835">
    <property type="entry name" value="NTP_transferase_dom"/>
</dbReference>
<keyword evidence="9 24" id="KW-0808">Transferase</keyword>
<dbReference type="InterPro" id="IPR006375">
    <property type="entry name" value="Man1P_GuaTrfase/Man6P_Isoase"/>
</dbReference>